<dbReference type="InterPro" id="IPR022898">
    <property type="entry name" value="RNase_HII"/>
</dbReference>
<protein>
    <recommendedName>
        <fullName evidence="7 14">Ribonuclease HII</fullName>
        <shortName evidence="14">RNase HII</shortName>
        <ecNumber evidence="6 14">3.1.26.4</ecNumber>
    </recommendedName>
</protein>
<dbReference type="GO" id="GO:0030145">
    <property type="term" value="F:manganese ion binding"/>
    <property type="evidence" value="ECO:0007669"/>
    <property type="project" value="UniProtKB-UniRule"/>
</dbReference>
<dbReference type="CDD" id="cd07182">
    <property type="entry name" value="RNase_HII_bacteria_HII_like"/>
    <property type="match status" value="1"/>
</dbReference>
<evidence type="ECO:0000256" key="15">
    <source>
        <dbReference type="PROSITE-ProRule" id="PRU01319"/>
    </source>
</evidence>
<dbReference type="Proteomes" id="UP000264541">
    <property type="component" value="Unassembled WGS sequence"/>
</dbReference>
<accession>A0A372LSV6</accession>
<dbReference type="FunFam" id="3.30.420.10:FF:000006">
    <property type="entry name" value="Ribonuclease HII"/>
    <property type="match status" value="1"/>
</dbReference>
<dbReference type="GO" id="GO:0005737">
    <property type="term" value="C:cytoplasm"/>
    <property type="evidence" value="ECO:0007669"/>
    <property type="project" value="UniProtKB-SubCell"/>
</dbReference>
<dbReference type="Pfam" id="PF01351">
    <property type="entry name" value="RNase_HII"/>
    <property type="match status" value="1"/>
</dbReference>
<comment type="cofactor">
    <cofactor evidence="2">
        <name>Mg(2+)</name>
        <dbReference type="ChEBI" id="CHEBI:18420"/>
    </cofactor>
</comment>
<feature type="binding site" evidence="14 15">
    <location>
        <position position="171"/>
    </location>
    <ligand>
        <name>a divalent metal cation</name>
        <dbReference type="ChEBI" id="CHEBI:60240"/>
    </ligand>
</feature>
<evidence type="ECO:0000256" key="14">
    <source>
        <dbReference type="HAMAP-Rule" id="MF_00052"/>
    </source>
</evidence>
<dbReference type="GO" id="GO:0043137">
    <property type="term" value="P:DNA replication, removal of RNA primer"/>
    <property type="evidence" value="ECO:0007669"/>
    <property type="project" value="TreeGrafter"/>
</dbReference>
<comment type="similarity">
    <text evidence="5 14 16">Belongs to the RNase HII family.</text>
</comment>
<evidence type="ECO:0000256" key="9">
    <source>
        <dbReference type="ARBA" id="ARBA00022722"/>
    </source>
</evidence>
<feature type="binding site" evidence="14 15">
    <location>
        <position position="80"/>
    </location>
    <ligand>
        <name>a divalent metal cation</name>
        <dbReference type="ChEBI" id="CHEBI:60240"/>
    </ligand>
</feature>
<dbReference type="InterPro" id="IPR036397">
    <property type="entry name" value="RNaseH_sf"/>
</dbReference>
<comment type="function">
    <text evidence="3 14 16">Endonuclease that specifically degrades the RNA of RNA-DNA hybrids.</text>
</comment>
<keyword evidence="8 14" id="KW-0963">Cytoplasm</keyword>
<comment type="cofactor">
    <cofactor evidence="14 15">
        <name>Mn(2+)</name>
        <dbReference type="ChEBI" id="CHEBI:29035"/>
    </cofactor>
    <cofactor evidence="14 15">
        <name>Mg(2+)</name>
        <dbReference type="ChEBI" id="CHEBI:18420"/>
    </cofactor>
    <text evidence="14 15">Manganese or magnesium. Binds 1 divalent metal ion per monomer in the absence of substrate. May bind a second metal ion after substrate binding.</text>
</comment>
<keyword evidence="9 14" id="KW-0540">Nuclease</keyword>
<dbReference type="HAMAP" id="MF_00052_B">
    <property type="entry name" value="RNase_HII_B"/>
    <property type="match status" value="1"/>
</dbReference>
<keyword evidence="13 14" id="KW-0464">Manganese</keyword>
<evidence type="ECO:0000256" key="6">
    <source>
        <dbReference type="ARBA" id="ARBA00012180"/>
    </source>
</evidence>
<keyword evidence="19" id="KW-1185">Reference proteome</keyword>
<dbReference type="SUPFAM" id="SSF53098">
    <property type="entry name" value="Ribonuclease H-like"/>
    <property type="match status" value="1"/>
</dbReference>
<organism evidence="18 19">
    <name type="scientific">Peribacillus saganii</name>
    <dbReference type="NCBI Taxonomy" id="2303992"/>
    <lineage>
        <taxon>Bacteria</taxon>
        <taxon>Bacillati</taxon>
        <taxon>Bacillota</taxon>
        <taxon>Bacilli</taxon>
        <taxon>Bacillales</taxon>
        <taxon>Bacillaceae</taxon>
        <taxon>Peribacillus</taxon>
    </lineage>
</organism>
<evidence type="ECO:0000256" key="7">
    <source>
        <dbReference type="ARBA" id="ARBA00019179"/>
    </source>
</evidence>
<feature type="domain" description="RNase H type-2" evidence="17">
    <location>
        <begin position="73"/>
        <end position="260"/>
    </location>
</feature>
<evidence type="ECO:0000256" key="8">
    <source>
        <dbReference type="ARBA" id="ARBA00022490"/>
    </source>
</evidence>
<dbReference type="AlphaFoldDB" id="A0A372LSV6"/>
<dbReference type="PROSITE" id="PS51975">
    <property type="entry name" value="RNASE_H_2"/>
    <property type="match status" value="1"/>
</dbReference>
<evidence type="ECO:0000256" key="16">
    <source>
        <dbReference type="RuleBase" id="RU003515"/>
    </source>
</evidence>
<evidence type="ECO:0000259" key="17">
    <source>
        <dbReference type="PROSITE" id="PS51975"/>
    </source>
</evidence>
<evidence type="ECO:0000256" key="2">
    <source>
        <dbReference type="ARBA" id="ARBA00001946"/>
    </source>
</evidence>
<dbReference type="GO" id="GO:0006298">
    <property type="term" value="P:mismatch repair"/>
    <property type="evidence" value="ECO:0007669"/>
    <property type="project" value="TreeGrafter"/>
</dbReference>
<gene>
    <name evidence="14" type="primary">rnhB</name>
    <name evidence="18" type="ORF">D0469_01805</name>
</gene>
<evidence type="ECO:0000256" key="3">
    <source>
        <dbReference type="ARBA" id="ARBA00004065"/>
    </source>
</evidence>
<dbReference type="OrthoDB" id="9803420at2"/>
<comment type="subcellular location">
    <subcellularLocation>
        <location evidence="4 14">Cytoplasm</location>
    </subcellularLocation>
</comment>
<dbReference type="EC" id="3.1.26.4" evidence="6 14"/>
<dbReference type="InterPro" id="IPR012337">
    <property type="entry name" value="RNaseH-like_sf"/>
</dbReference>
<sequence>MKAELSIKEIAAKLKVISFPNDPFLSECNKDKRKGVQDLLKKWHRQNEKAGREKELFETMSIHENALRKQGFQSIAGIDEAGRGPLAGPVVAASVILPEAFYLPGLNDSKQLTEAQKNYFHDVIRSEALAIGVGILQSDEIDQFNIYQASKKAMLASVSELSIKPDYLLVDAMVLTVPMPQQSLIKGDAKSISIAAASVIAKVTRDRMMKDYAQQYPQYGFETNMGYGTPFHLEALKRYGPCPWHRKSFAPVAEAVKSRL</sequence>
<evidence type="ECO:0000256" key="11">
    <source>
        <dbReference type="ARBA" id="ARBA00022759"/>
    </source>
</evidence>
<evidence type="ECO:0000313" key="19">
    <source>
        <dbReference type="Proteomes" id="UP000264541"/>
    </source>
</evidence>
<keyword evidence="12 14" id="KW-0378">Hydrolase</keyword>
<evidence type="ECO:0000256" key="1">
    <source>
        <dbReference type="ARBA" id="ARBA00000077"/>
    </source>
</evidence>
<dbReference type="EMBL" id="QVTE01000005">
    <property type="protein sequence ID" value="RFU71268.1"/>
    <property type="molecule type" value="Genomic_DNA"/>
</dbReference>
<evidence type="ECO:0000256" key="5">
    <source>
        <dbReference type="ARBA" id="ARBA00007383"/>
    </source>
</evidence>
<dbReference type="Gene3D" id="3.30.420.10">
    <property type="entry name" value="Ribonuclease H-like superfamily/Ribonuclease H"/>
    <property type="match status" value="1"/>
</dbReference>
<evidence type="ECO:0000256" key="12">
    <source>
        <dbReference type="ARBA" id="ARBA00022801"/>
    </source>
</evidence>
<evidence type="ECO:0000256" key="13">
    <source>
        <dbReference type="ARBA" id="ARBA00023211"/>
    </source>
</evidence>
<dbReference type="GO" id="GO:0032299">
    <property type="term" value="C:ribonuclease H2 complex"/>
    <property type="evidence" value="ECO:0007669"/>
    <property type="project" value="TreeGrafter"/>
</dbReference>
<feature type="binding site" evidence="14 15">
    <location>
        <position position="79"/>
    </location>
    <ligand>
        <name>a divalent metal cation</name>
        <dbReference type="ChEBI" id="CHEBI:60240"/>
    </ligand>
</feature>
<dbReference type="GO" id="GO:0004523">
    <property type="term" value="F:RNA-DNA hybrid ribonuclease activity"/>
    <property type="evidence" value="ECO:0007669"/>
    <property type="project" value="UniProtKB-UniRule"/>
</dbReference>
<comment type="catalytic activity">
    <reaction evidence="1 14 15 16">
        <text>Endonucleolytic cleavage to 5'-phosphomonoester.</text>
        <dbReference type="EC" id="3.1.26.4"/>
    </reaction>
</comment>
<dbReference type="InterPro" id="IPR024567">
    <property type="entry name" value="RNase_HII/HIII_dom"/>
</dbReference>
<comment type="caution">
    <text evidence="18">The sequence shown here is derived from an EMBL/GenBank/DDBJ whole genome shotgun (WGS) entry which is preliminary data.</text>
</comment>
<dbReference type="PANTHER" id="PTHR10954">
    <property type="entry name" value="RIBONUCLEASE H2 SUBUNIT A"/>
    <property type="match status" value="1"/>
</dbReference>
<evidence type="ECO:0000313" key="18">
    <source>
        <dbReference type="EMBL" id="RFU71268.1"/>
    </source>
</evidence>
<keyword evidence="11 14" id="KW-0255">Endonuclease</keyword>
<dbReference type="NCBIfam" id="NF000595">
    <property type="entry name" value="PRK00015.1-3"/>
    <property type="match status" value="1"/>
</dbReference>
<dbReference type="RefSeq" id="WP_117324950.1">
    <property type="nucleotide sequence ID" value="NZ_QVTE01000005.1"/>
</dbReference>
<proteinExistence type="inferred from homology"/>
<dbReference type="NCBIfam" id="NF000594">
    <property type="entry name" value="PRK00015.1-1"/>
    <property type="match status" value="1"/>
</dbReference>
<evidence type="ECO:0000256" key="10">
    <source>
        <dbReference type="ARBA" id="ARBA00022723"/>
    </source>
</evidence>
<dbReference type="PANTHER" id="PTHR10954:SF18">
    <property type="entry name" value="RIBONUCLEASE HII"/>
    <property type="match status" value="1"/>
</dbReference>
<name>A0A372LSV6_9BACI</name>
<dbReference type="InterPro" id="IPR001352">
    <property type="entry name" value="RNase_HII/HIII"/>
</dbReference>
<evidence type="ECO:0000256" key="4">
    <source>
        <dbReference type="ARBA" id="ARBA00004496"/>
    </source>
</evidence>
<reference evidence="18 19" key="1">
    <citation type="submission" date="2018-08" db="EMBL/GenBank/DDBJ databases">
        <title>Bacillus chawlae sp. nov., Bacillus glennii sp. nov., and Bacillus saganii sp. nov. Isolated from the Vehicle Assembly Building at Kennedy Space Center where the Viking Spacecraft were Assembled.</title>
        <authorList>
            <person name="Seuylemezian A."/>
            <person name="Vaishampayan P."/>
        </authorList>
    </citation>
    <scope>NUCLEOTIDE SEQUENCE [LARGE SCALE GENOMIC DNA]</scope>
    <source>
        <strain evidence="18 19">V47-23a</strain>
    </source>
</reference>
<dbReference type="GO" id="GO:0003723">
    <property type="term" value="F:RNA binding"/>
    <property type="evidence" value="ECO:0007669"/>
    <property type="project" value="UniProtKB-UniRule"/>
</dbReference>
<keyword evidence="10 14" id="KW-0479">Metal-binding</keyword>